<proteinExistence type="predicted"/>
<name>A0A2M6WY23_9BACT</name>
<reference evidence="2" key="1">
    <citation type="submission" date="2017-09" db="EMBL/GenBank/DDBJ databases">
        <title>Depth-based differentiation of microbial function through sediment-hosted aquifers and enrichment of novel symbionts in the deep terrestrial subsurface.</title>
        <authorList>
            <person name="Probst A.J."/>
            <person name="Ladd B."/>
            <person name="Jarett J.K."/>
            <person name="Geller-Mcgrath D.E."/>
            <person name="Sieber C.M.K."/>
            <person name="Emerson J.B."/>
            <person name="Anantharaman K."/>
            <person name="Thomas B.C."/>
            <person name="Malmstrom R."/>
            <person name="Stieglmeier M."/>
            <person name="Klingl A."/>
            <person name="Woyke T."/>
            <person name="Ryan C.M."/>
            <person name="Banfield J.F."/>
        </authorList>
    </citation>
    <scope>NUCLEOTIDE SEQUENCE [LARGE SCALE GENOMIC DNA]</scope>
</reference>
<evidence type="ECO:0000313" key="1">
    <source>
        <dbReference type="EMBL" id="PIT97712.1"/>
    </source>
</evidence>
<evidence type="ECO:0000313" key="2">
    <source>
        <dbReference type="Proteomes" id="UP000230731"/>
    </source>
</evidence>
<gene>
    <name evidence="1" type="ORF">COT71_04485</name>
</gene>
<dbReference type="EMBL" id="PEZP01000049">
    <property type="protein sequence ID" value="PIT97712.1"/>
    <property type="molecule type" value="Genomic_DNA"/>
</dbReference>
<accession>A0A2M6WY23</accession>
<comment type="caution">
    <text evidence="1">The sequence shown here is derived from an EMBL/GenBank/DDBJ whole genome shotgun (WGS) entry which is preliminary data.</text>
</comment>
<dbReference type="Proteomes" id="UP000230731">
    <property type="component" value="Unassembled WGS sequence"/>
</dbReference>
<dbReference type="AlphaFoldDB" id="A0A2M6WY23"/>
<protein>
    <submittedName>
        <fullName evidence="1">Uncharacterized protein</fullName>
    </submittedName>
</protein>
<organism evidence="1 2">
    <name type="scientific">Candidatus Andersenbacteria bacterium CG10_big_fil_rev_8_21_14_0_10_54_11</name>
    <dbReference type="NCBI Taxonomy" id="1974485"/>
    <lineage>
        <taxon>Bacteria</taxon>
        <taxon>Candidatus Anderseniibacteriota</taxon>
    </lineage>
</organism>
<sequence>MENTIYTIHYTNPTLHSCALAQLRIMADADFDAGAYYLCVNRQQLEDLIELELIPAGELTRFQQSRIQP</sequence>